<feature type="transmembrane region" description="Helical" evidence="9">
    <location>
        <begin position="7"/>
        <end position="25"/>
    </location>
</feature>
<name>A0A0P6STA5_9STRE</name>
<dbReference type="Gene3D" id="1.10.1760.20">
    <property type="match status" value="1"/>
</dbReference>
<evidence type="ECO:0000256" key="3">
    <source>
        <dbReference type="ARBA" id="ARBA00022448"/>
    </source>
</evidence>
<keyword evidence="7 8" id="KW-0472">Membrane</keyword>
<feature type="transmembrane region" description="Helical" evidence="9">
    <location>
        <begin position="31"/>
        <end position="49"/>
    </location>
</feature>
<keyword evidence="6 9" id="KW-1133">Transmembrane helix</keyword>
<dbReference type="EMBL" id="LHQM01000006">
    <property type="protein sequence ID" value="KPJ23010.1"/>
    <property type="molecule type" value="Genomic_DNA"/>
</dbReference>
<dbReference type="PANTHER" id="PTHR34295:SF4">
    <property type="entry name" value="BIOTIN TRANSPORTER BIOY-RELATED"/>
    <property type="match status" value="1"/>
</dbReference>
<evidence type="ECO:0000256" key="1">
    <source>
        <dbReference type="ARBA" id="ARBA00004651"/>
    </source>
</evidence>
<evidence type="ECO:0000256" key="6">
    <source>
        <dbReference type="ARBA" id="ARBA00022989"/>
    </source>
</evidence>
<dbReference type="Proteomes" id="UP000049578">
    <property type="component" value="Unassembled WGS sequence"/>
</dbReference>
<feature type="transmembrane region" description="Helical" evidence="9">
    <location>
        <begin position="115"/>
        <end position="134"/>
    </location>
</feature>
<gene>
    <name evidence="10" type="ORF">AKK44_01815</name>
</gene>
<comment type="caution">
    <text evidence="10">The sequence shown here is derived from an EMBL/GenBank/DDBJ whole genome shotgun (WGS) entry which is preliminary data.</text>
</comment>
<sequence>MFSTKDLVRVAMMTSLIIILGFIPAIPLSFIPVPIVLQNLGIMLAAVLLGGKKGSLAVFLFLVVGLFLPVFSATKTTIPVLMGPTAGYVLAYPLVPLVFSLLYRKWLSQHTMMTFLAIFISGVLVVDVLGAIWLATYTGMPLGKSLLSNVVFITGDTIKAIIATVIAVSYKDSFLNTKS</sequence>
<reference evidence="10 11" key="1">
    <citation type="submission" date="2015-08" db="EMBL/GenBank/DDBJ databases">
        <title>Genome sequence of Streptococcus phocae subsp. phocae ATCC 51973T isolated from liver specimen obtained from seal.</title>
        <authorList>
            <person name="Avendano-Herrera R."/>
        </authorList>
    </citation>
    <scope>NUCLEOTIDE SEQUENCE [LARGE SCALE GENOMIC DNA]</scope>
    <source>
        <strain evidence="10 11">ATCC 51973</strain>
    </source>
</reference>
<evidence type="ECO:0000256" key="5">
    <source>
        <dbReference type="ARBA" id="ARBA00022692"/>
    </source>
</evidence>
<evidence type="ECO:0000313" key="10">
    <source>
        <dbReference type="EMBL" id="KPJ23010.1"/>
    </source>
</evidence>
<keyword evidence="11" id="KW-1185">Reference proteome</keyword>
<dbReference type="PATRIC" id="fig|119224.3.peg.1537"/>
<proteinExistence type="inferred from homology"/>
<accession>A0A0P6STA5</accession>
<evidence type="ECO:0000256" key="8">
    <source>
        <dbReference type="PIRNR" id="PIRNR016661"/>
    </source>
</evidence>
<keyword evidence="3 8" id="KW-0813">Transport</keyword>
<evidence type="ECO:0000313" key="11">
    <source>
        <dbReference type="Proteomes" id="UP000049578"/>
    </source>
</evidence>
<keyword evidence="5 9" id="KW-0812">Transmembrane</keyword>
<dbReference type="STRING" id="119224.AKK44_01815"/>
<feature type="transmembrane region" description="Helical" evidence="9">
    <location>
        <begin position="146"/>
        <end position="170"/>
    </location>
</feature>
<comment type="similarity">
    <text evidence="2 8">Belongs to the BioY family.</text>
</comment>
<dbReference type="PANTHER" id="PTHR34295">
    <property type="entry name" value="BIOTIN TRANSPORTER BIOY"/>
    <property type="match status" value="1"/>
</dbReference>
<feature type="transmembrane region" description="Helical" evidence="9">
    <location>
        <begin position="56"/>
        <end position="74"/>
    </location>
</feature>
<evidence type="ECO:0000256" key="7">
    <source>
        <dbReference type="ARBA" id="ARBA00023136"/>
    </source>
</evidence>
<protein>
    <recommendedName>
        <fullName evidence="8">Biotin transporter</fullName>
    </recommendedName>
</protein>
<feature type="transmembrane region" description="Helical" evidence="9">
    <location>
        <begin position="86"/>
        <end position="103"/>
    </location>
</feature>
<dbReference type="GO" id="GO:0015225">
    <property type="term" value="F:biotin transmembrane transporter activity"/>
    <property type="evidence" value="ECO:0007669"/>
    <property type="project" value="UniProtKB-UniRule"/>
</dbReference>
<evidence type="ECO:0000256" key="4">
    <source>
        <dbReference type="ARBA" id="ARBA00022475"/>
    </source>
</evidence>
<organism evidence="10 11">
    <name type="scientific">Streptococcus phocae</name>
    <dbReference type="NCBI Taxonomy" id="119224"/>
    <lineage>
        <taxon>Bacteria</taxon>
        <taxon>Bacillati</taxon>
        <taxon>Bacillota</taxon>
        <taxon>Bacilli</taxon>
        <taxon>Lactobacillales</taxon>
        <taxon>Streptococcaceae</taxon>
        <taxon>Streptococcus</taxon>
    </lineage>
</organism>
<dbReference type="PIRSF" id="PIRSF016661">
    <property type="entry name" value="BioY"/>
    <property type="match status" value="1"/>
</dbReference>
<dbReference type="RefSeq" id="WP_054278254.1">
    <property type="nucleotide sequence ID" value="NZ_LHQM01000006.1"/>
</dbReference>
<dbReference type="InterPro" id="IPR003784">
    <property type="entry name" value="BioY"/>
</dbReference>
<dbReference type="Pfam" id="PF02632">
    <property type="entry name" value="BioY"/>
    <property type="match status" value="1"/>
</dbReference>
<evidence type="ECO:0000256" key="9">
    <source>
        <dbReference type="SAM" id="Phobius"/>
    </source>
</evidence>
<evidence type="ECO:0000256" key="2">
    <source>
        <dbReference type="ARBA" id="ARBA00010692"/>
    </source>
</evidence>
<keyword evidence="4 8" id="KW-1003">Cell membrane</keyword>
<dbReference type="AlphaFoldDB" id="A0A0P6STA5"/>
<dbReference type="GO" id="GO:0005886">
    <property type="term" value="C:plasma membrane"/>
    <property type="evidence" value="ECO:0007669"/>
    <property type="project" value="UniProtKB-SubCell"/>
</dbReference>
<comment type="subcellular location">
    <subcellularLocation>
        <location evidence="1 8">Cell membrane</location>
        <topology evidence="1 8">Multi-pass membrane protein</topology>
    </subcellularLocation>
</comment>